<evidence type="ECO:0000259" key="3">
    <source>
        <dbReference type="Pfam" id="PF20684"/>
    </source>
</evidence>
<keyword evidence="2" id="KW-0472">Membrane</keyword>
<dbReference type="InterPro" id="IPR049326">
    <property type="entry name" value="Rhodopsin_dom_fungi"/>
</dbReference>
<dbReference type="Pfam" id="PF20684">
    <property type="entry name" value="Fung_rhodopsin"/>
    <property type="match status" value="1"/>
</dbReference>
<feature type="transmembrane region" description="Helical" evidence="2">
    <location>
        <begin position="215"/>
        <end position="236"/>
    </location>
</feature>
<feature type="transmembrane region" description="Helical" evidence="2">
    <location>
        <begin position="135"/>
        <end position="156"/>
    </location>
</feature>
<accession>A0A9P4JIS8</accession>
<dbReference type="PANTHER" id="PTHR38794:SF1">
    <property type="entry name" value="INTEGRAL MEMBRANE PROTEIN"/>
    <property type="match status" value="1"/>
</dbReference>
<evidence type="ECO:0000256" key="1">
    <source>
        <dbReference type="SAM" id="MobiDB-lite"/>
    </source>
</evidence>
<dbReference type="EMBL" id="ML994257">
    <property type="protein sequence ID" value="KAF2197263.1"/>
    <property type="molecule type" value="Genomic_DNA"/>
</dbReference>
<feature type="transmembrane region" description="Helical" evidence="2">
    <location>
        <begin position="106"/>
        <end position="128"/>
    </location>
</feature>
<evidence type="ECO:0000313" key="5">
    <source>
        <dbReference type="Proteomes" id="UP000799536"/>
    </source>
</evidence>
<dbReference type="PANTHER" id="PTHR38794">
    <property type="entry name" value="INTEGRAL MEMBRANE PROTEIN"/>
    <property type="match status" value="1"/>
</dbReference>
<evidence type="ECO:0000256" key="2">
    <source>
        <dbReference type="SAM" id="Phobius"/>
    </source>
</evidence>
<proteinExistence type="predicted"/>
<feature type="compositionally biased region" description="Polar residues" evidence="1">
    <location>
        <begin position="311"/>
        <end position="347"/>
    </location>
</feature>
<feature type="transmembrane region" description="Helical" evidence="2">
    <location>
        <begin position="184"/>
        <end position="203"/>
    </location>
</feature>
<feature type="region of interest" description="Disordered" evidence="1">
    <location>
        <begin position="308"/>
        <end position="359"/>
    </location>
</feature>
<sequence>MPMIADFPLVVRQPGSAQDVGPFLDVITWVLLITSSLAVLTRLVTKKALRRRVDIDDAFVVAALLTSIGSGIAVCIQTANGLGEDIALLTKSDVVRYEKSAYATKLLYIATLAFAKLSIISLLMILTASVLHRKVGITLATFIAAWGVVSEITAAFECGLKKPWNSNGPDATCLNMPAFWRATGIINMLTDLTLIFFPVHVIVTLQMSVGKRLTILLFFGARSLDIIATGIQLAYADAFNSPNHTRALWKWTLTTQIIQCITIVTSCIPYLRPLLESIPSGMYGADELRRRGTPSFLGYSKGKDGNYKLSDVSTSSGRSARSHVNGTRKNSMSPNNGKLTSHCNSASGIPGGVPRPDGENLGVEISAQYHVGERSWEENSTRSEPKIIKTTVVTSEWEEVEGAEEEASSERFTRHIRINDTKSSKALKGLV</sequence>
<reference evidence="4" key="1">
    <citation type="journal article" date="2020" name="Stud. Mycol.">
        <title>101 Dothideomycetes genomes: a test case for predicting lifestyles and emergence of pathogens.</title>
        <authorList>
            <person name="Haridas S."/>
            <person name="Albert R."/>
            <person name="Binder M."/>
            <person name="Bloem J."/>
            <person name="Labutti K."/>
            <person name="Salamov A."/>
            <person name="Andreopoulos B."/>
            <person name="Baker S."/>
            <person name="Barry K."/>
            <person name="Bills G."/>
            <person name="Bluhm B."/>
            <person name="Cannon C."/>
            <person name="Castanera R."/>
            <person name="Culley D."/>
            <person name="Daum C."/>
            <person name="Ezra D."/>
            <person name="Gonzalez J."/>
            <person name="Henrissat B."/>
            <person name="Kuo A."/>
            <person name="Liang C."/>
            <person name="Lipzen A."/>
            <person name="Lutzoni F."/>
            <person name="Magnuson J."/>
            <person name="Mondo S."/>
            <person name="Nolan M."/>
            <person name="Ohm R."/>
            <person name="Pangilinan J."/>
            <person name="Park H.-J."/>
            <person name="Ramirez L."/>
            <person name="Alfaro M."/>
            <person name="Sun H."/>
            <person name="Tritt A."/>
            <person name="Yoshinaga Y."/>
            <person name="Zwiers L.-H."/>
            <person name="Turgeon B."/>
            <person name="Goodwin S."/>
            <person name="Spatafora J."/>
            <person name="Crous P."/>
            <person name="Grigoriev I."/>
        </authorList>
    </citation>
    <scope>NUCLEOTIDE SEQUENCE</scope>
    <source>
        <strain evidence="4">ATCC 74209</strain>
    </source>
</reference>
<keyword evidence="5" id="KW-1185">Reference proteome</keyword>
<name>A0A9P4JIS8_9PLEO</name>
<dbReference type="OrthoDB" id="3918601at2759"/>
<gene>
    <name evidence="4" type="ORF">GQ43DRAFT_496554</name>
</gene>
<comment type="caution">
    <text evidence="4">The sequence shown here is derived from an EMBL/GenBank/DDBJ whole genome shotgun (WGS) entry which is preliminary data.</text>
</comment>
<keyword evidence="2" id="KW-1133">Transmembrane helix</keyword>
<protein>
    <recommendedName>
        <fullName evidence="3">Rhodopsin domain-containing protein</fullName>
    </recommendedName>
</protein>
<dbReference type="Proteomes" id="UP000799536">
    <property type="component" value="Unassembled WGS sequence"/>
</dbReference>
<organism evidence="4 5">
    <name type="scientific">Delitschia confertaspora ATCC 74209</name>
    <dbReference type="NCBI Taxonomy" id="1513339"/>
    <lineage>
        <taxon>Eukaryota</taxon>
        <taxon>Fungi</taxon>
        <taxon>Dikarya</taxon>
        <taxon>Ascomycota</taxon>
        <taxon>Pezizomycotina</taxon>
        <taxon>Dothideomycetes</taxon>
        <taxon>Pleosporomycetidae</taxon>
        <taxon>Pleosporales</taxon>
        <taxon>Delitschiaceae</taxon>
        <taxon>Delitschia</taxon>
    </lineage>
</organism>
<evidence type="ECO:0000313" key="4">
    <source>
        <dbReference type="EMBL" id="KAF2197263.1"/>
    </source>
</evidence>
<feature type="transmembrane region" description="Helical" evidence="2">
    <location>
        <begin position="57"/>
        <end position="79"/>
    </location>
</feature>
<dbReference type="AlphaFoldDB" id="A0A9P4JIS8"/>
<feature type="transmembrane region" description="Helical" evidence="2">
    <location>
        <begin position="26"/>
        <end position="45"/>
    </location>
</feature>
<keyword evidence="2" id="KW-0812">Transmembrane</keyword>
<feature type="domain" description="Rhodopsin" evidence="3">
    <location>
        <begin position="42"/>
        <end position="276"/>
    </location>
</feature>